<organism evidence="1 2">
    <name type="scientific">Stylosanthes scabra</name>
    <dbReference type="NCBI Taxonomy" id="79078"/>
    <lineage>
        <taxon>Eukaryota</taxon>
        <taxon>Viridiplantae</taxon>
        <taxon>Streptophyta</taxon>
        <taxon>Embryophyta</taxon>
        <taxon>Tracheophyta</taxon>
        <taxon>Spermatophyta</taxon>
        <taxon>Magnoliopsida</taxon>
        <taxon>eudicotyledons</taxon>
        <taxon>Gunneridae</taxon>
        <taxon>Pentapetalae</taxon>
        <taxon>rosids</taxon>
        <taxon>fabids</taxon>
        <taxon>Fabales</taxon>
        <taxon>Fabaceae</taxon>
        <taxon>Papilionoideae</taxon>
        <taxon>50 kb inversion clade</taxon>
        <taxon>dalbergioids sensu lato</taxon>
        <taxon>Dalbergieae</taxon>
        <taxon>Pterocarpus clade</taxon>
        <taxon>Stylosanthes</taxon>
    </lineage>
</organism>
<sequence length="286" mass="31284">MASPAHSQFILPSKASRWSSGSVDPFYPMSISFVKVLRNQTRRMWGAKGLEPTIPCSQPSSWGEGLILLRGVRLLPLSLDRDLLRGRCSRELGLRESQVPLLDREWTHKETASKGSGFRAYLDTVKVEVLIIRGDTGLMSILHILSSGVPGLVGCFGRNVPSSSPRKGIGVCKHLLRVSELLGSGGLSVAGLPLKWSEITGELTRGTWLRSYGGHLPESEQSFAGGVIGGHWDGHLKGDSDAQLWLCVIGIKEELLPLSVGIDAFRFLVSLDEWNPMWNGPLSYRS</sequence>
<protein>
    <submittedName>
        <fullName evidence="1">Uncharacterized protein</fullName>
    </submittedName>
</protein>
<proteinExistence type="predicted"/>
<dbReference type="EMBL" id="JASCZI010272763">
    <property type="protein sequence ID" value="MED6223416.1"/>
    <property type="molecule type" value="Genomic_DNA"/>
</dbReference>
<accession>A0ABU6ZN45</accession>
<name>A0ABU6ZN45_9FABA</name>
<reference evidence="1 2" key="1">
    <citation type="journal article" date="2023" name="Plants (Basel)">
        <title>Bridging the Gap: Combining Genomics and Transcriptomics Approaches to Understand Stylosanthes scabra, an Orphan Legume from the Brazilian Caatinga.</title>
        <authorList>
            <person name="Ferreira-Neto J.R.C."/>
            <person name="da Silva M.D."/>
            <person name="Binneck E."/>
            <person name="de Melo N.F."/>
            <person name="da Silva R.H."/>
            <person name="de Melo A.L.T.M."/>
            <person name="Pandolfi V."/>
            <person name="Bustamante F.O."/>
            <person name="Brasileiro-Vidal A.C."/>
            <person name="Benko-Iseppon A.M."/>
        </authorList>
    </citation>
    <scope>NUCLEOTIDE SEQUENCE [LARGE SCALE GENOMIC DNA]</scope>
    <source>
        <tissue evidence="1">Leaves</tissue>
    </source>
</reference>
<comment type="caution">
    <text evidence="1">The sequence shown here is derived from an EMBL/GenBank/DDBJ whole genome shotgun (WGS) entry which is preliminary data.</text>
</comment>
<gene>
    <name evidence="1" type="ORF">PIB30_073788</name>
</gene>
<evidence type="ECO:0000313" key="2">
    <source>
        <dbReference type="Proteomes" id="UP001341840"/>
    </source>
</evidence>
<dbReference type="Proteomes" id="UP001341840">
    <property type="component" value="Unassembled WGS sequence"/>
</dbReference>
<evidence type="ECO:0000313" key="1">
    <source>
        <dbReference type="EMBL" id="MED6223416.1"/>
    </source>
</evidence>
<keyword evidence="2" id="KW-1185">Reference proteome</keyword>